<reference evidence="2" key="1">
    <citation type="journal article" date="2019" name="Int. J. Syst. Evol. Microbiol.">
        <title>The Global Catalogue of Microorganisms (GCM) 10K type strain sequencing project: providing services to taxonomists for standard genome sequencing and annotation.</title>
        <authorList>
            <consortium name="The Broad Institute Genomics Platform"/>
            <consortium name="The Broad Institute Genome Sequencing Center for Infectious Disease"/>
            <person name="Wu L."/>
            <person name="Ma J."/>
        </authorList>
    </citation>
    <scope>NUCLEOTIDE SEQUENCE [LARGE SCALE GENOMIC DNA]</scope>
    <source>
        <strain evidence="2">ZS-35-S2</strain>
    </source>
</reference>
<name>A0ABW1K8G5_9ACTN</name>
<evidence type="ECO:0000313" key="1">
    <source>
        <dbReference type="EMBL" id="MFC6017765.1"/>
    </source>
</evidence>
<organism evidence="1 2">
    <name type="scientific">Plantactinospora solaniradicis</name>
    <dbReference type="NCBI Taxonomy" id="1723736"/>
    <lineage>
        <taxon>Bacteria</taxon>
        <taxon>Bacillati</taxon>
        <taxon>Actinomycetota</taxon>
        <taxon>Actinomycetes</taxon>
        <taxon>Micromonosporales</taxon>
        <taxon>Micromonosporaceae</taxon>
        <taxon>Plantactinospora</taxon>
    </lineage>
</organism>
<dbReference type="Proteomes" id="UP001596203">
    <property type="component" value="Unassembled WGS sequence"/>
</dbReference>
<evidence type="ECO:0000313" key="2">
    <source>
        <dbReference type="Proteomes" id="UP001596203"/>
    </source>
</evidence>
<sequence length="153" mass="16069">MTTTTEHIETPSDLDTLRRAANLIRSRANRASGSPWKASPVWSPDSAATSAVYSHAYPTGTAGSEVVASARRQTGKSGYGGIRNPHNAVHIAAFADPAVAFAVADLLDQAIDIWNKPISLPAVSPTDVDAVDFAGLTRSALSIARAYLVGEPR</sequence>
<accession>A0ABW1K8G5</accession>
<protein>
    <submittedName>
        <fullName evidence="1">Uncharacterized protein</fullName>
    </submittedName>
</protein>
<gene>
    <name evidence="1" type="ORF">ACFP2T_16310</name>
</gene>
<comment type="caution">
    <text evidence="1">The sequence shown here is derived from an EMBL/GenBank/DDBJ whole genome shotgun (WGS) entry which is preliminary data.</text>
</comment>
<keyword evidence="2" id="KW-1185">Reference proteome</keyword>
<dbReference type="RefSeq" id="WP_377422276.1">
    <property type="nucleotide sequence ID" value="NZ_JBHSPR010000010.1"/>
</dbReference>
<dbReference type="EMBL" id="JBHSPR010000010">
    <property type="protein sequence ID" value="MFC6017765.1"/>
    <property type="molecule type" value="Genomic_DNA"/>
</dbReference>
<proteinExistence type="predicted"/>